<dbReference type="Proteomes" id="UP000823674">
    <property type="component" value="Chromosome A08"/>
</dbReference>
<dbReference type="EMBL" id="JADBGQ010000007">
    <property type="protein sequence ID" value="KAG5389435.1"/>
    <property type="molecule type" value="Genomic_DNA"/>
</dbReference>
<proteinExistence type="predicted"/>
<sequence length="59" mass="6375">MELAFEGEVSTNRRFPLCRSVVVLGNGRKGPVEVQGRRMLLTVGVFTVVCGGHVAVMTL</sequence>
<evidence type="ECO:0000313" key="2">
    <source>
        <dbReference type="Proteomes" id="UP000823674"/>
    </source>
</evidence>
<protein>
    <submittedName>
        <fullName evidence="1">Uncharacterized protein</fullName>
    </submittedName>
</protein>
<evidence type="ECO:0000313" key="1">
    <source>
        <dbReference type="EMBL" id="KAG5389435.1"/>
    </source>
</evidence>
<gene>
    <name evidence="1" type="primary">A08p019610.1_BraROA</name>
    <name evidence="1" type="ORF">IGI04_030976</name>
</gene>
<keyword evidence="2" id="KW-1185">Reference proteome</keyword>
<organism evidence="1 2">
    <name type="scientific">Brassica rapa subsp. trilocularis</name>
    <dbReference type="NCBI Taxonomy" id="1813537"/>
    <lineage>
        <taxon>Eukaryota</taxon>
        <taxon>Viridiplantae</taxon>
        <taxon>Streptophyta</taxon>
        <taxon>Embryophyta</taxon>
        <taxon>Tracheophyta</taxon>
        <taxon>Spermatophyta</taxon>
        <taxon>Magnoliopsida</taxon>
        <taxon>eudicotyledons</taxon>
        <taxon>Gunneridae</taxon>
        <taxon>Pentapetalae</taxon>
        <taxon>rosids</taxon>
        <taxon>malvids</taxon>
        <taxon>Brassicales</taxon>
        <taxon>Brassicaceae</taxon>
        <taxon>Brassiceae</taxon>
        <taxon>Brassica</taxon>
    </lineage>
</organism>
<comment type="caution">
    <text evidence="1">The sequence shown here is derived from an EMBL/GenBank/DDBJ whole genome shotgun (WGS) entry which is preliminary data.</text>
</comment>
<accession>A0ABQ7LTV2</accession>
<reference evidence="1 2" key="1">
    <citation type="submission" date="2021-03" db="EMBL/GenBank/DDBJ databases">
        <authorList>
            <person name="King G.J."/>
            <person name="Bancroft I."/>
            <person name="Baten A."/>
            <person name="Bloomfield J."/>
            <person name="Borpatragohain P."/>
            <person name="He Z."/>
            <person name="Irish N."/>
            <person name="Irwin J."/>
            <person name="Liu K."/>
            <person name="Mauleon R.P."/>
            <person name="Moore J."/>
            <person name="Morris R."/>
            <person name="Ostergaard L."/>
            <person name="Wang B."/>
            <person name="Wells R."/>
        </authorList>
    </citation>
    <scope>NUCLEOTIDE SEQUENCE [LARGE SCALE GENOMIC DNA]</scope>
    <source>
        <strain evidence="1">R-o-18</strain>
        <tissue evidence="1">Leaf</tissue>
    </source>
</reference>
<name>A0ABQ7LTV2_BRACM</name>